<dbReference type="AlphaFoldDB" id="A0A3N4Q1T7"/>
<evidence type="ECO:0000313" key="7">
    <source>
        <dbReference type="Proteomes" id="UP000278351"/>
    </source>
</evidence>
<dbReference type="PANTHER" id="PTHR35008:SF9">
    <property type="entry name" value="CYTOCHROME C DOMAIN-CONTAINING PROTEIN"/>
    <property type="match status" value="1"/>
</dbReference>
<feature type="domain" description="Cytochrome c" evidence="5">
    <location>
        <begin position="174"/>
        <end position="264"/>
    </location>
</feature>
<evidence type="ECO:0000256" key="3">
    <source>
        <dbReference type="ARBA" id="ARBA00023004"/>
    </source>
</evidence>
<sequence length="318" mass="34329">MKALRSPGPAVLLLAVVFLCRCTRDKKAVEQQWSAPDTASIPHTGNGQLIRYGRALIANTAFYLGPNGTVAHASNGMNCQNCHLSAGTTHLANNYAAAFSTYPKFRERSGTVESLEKKINDCFERSMNGRAIDSTGLEMQAIVAYMRWLGQGVPKGTRPVGTGTTLLPYPIFAADPVAGNLVYQQKCMQCHGADGAGKKNIAAAGYLYPPLWGSGSFNTGAGIYRLTKMAGFIKNNMPPGSSYALPQLSDTEAWNVAAFIVSQPRPAKAFAADWPDIRTKPIDHPFGPFPDTFSTVQHKYGPFGPIQQNRSASQKNKP</sequence>
<dbReference type="EMBL" id="RPDH01000001">
    <property type="protein sequence ID" value="RPE14208.1"/>
    <property type="molecule type" value="Genomic_DNA"/>
</dbReference>
<organism evidence="6 7">
    <name type="scientific">Chitinophaga lutea</name>
    <dbReference type="NCBI Taxonomy" id="2488634"/>
    <lineage>
        <taxon>Bacteria</taxon>
        <taxon>Pseudomonadati</taxon>
        <taxon>Bacteroidota</taxon>
        <taxon>Chitinophagia</taxon>
        <taxon>Chitinophagales</taxon>
        <taxon>Chitinophagaceae</taxon>
        <taxon>Chitinophaga</taxon>
    </lineage>
</organism>
<evidence type="ECO:0000256" key="1">
    <source>
        <dbReference type="ARBA" id="ARBA00022617"/>
    </source>
</evidence>
<evidence type="ECO:0000259" key="5">
    <source>
        <dbReference type="PROSITE" id="PS51007"/>
    </source>
</evidence>
<name>A0A3N4Q1T7_9BACT</name>
<dbReference type="PANTHER" id="PTHR35008">
    <property type="entry name" value="BLL4482 PROTEIN-RELATED"/>
    <property type="match status" value="1"/>
</dbReference>
<dbReference type="InterPro" id="IPR036909">
    <property type="entry name" value="Cyt_c-like_dom_sf"/>
</dbReference>
<dbReference type="GO" id="GO:0020037">
    <property type="term" value="F:heme binding"/>
    <property type="evidence" value="ECO:0007669"/>
    <property type="project" value="InterPro"/>
</dbReference>
<evidence type="ECO:0000256" key="2">
    <source>
        <dbReference type="ARBA" id="ARBA00022723"/>
    </source>
</evidence>
<keyword evidence="3 4" id="KW-0408">Iron</keyword>
<dbReference type="SUPFAM" id="SSF46626">
    <property type="entry name" value="Cytochrome c"/>
    <property type="match status" value="2"/>
</dbReference>
<protein>
    <submittedName>
        <fullName evidence="6">Cytochrome C</fullName>
    </submittedName>
</protein>
<keyword evidence="7" id="KW-1185">Reference proteome</keyword>
<dbReference type="GO" id="GO:0009055">
    <property type="term" value="F:electron transfer activity"/>
    <property type="evidence" value="ECO:0007669"/>
    <property type="project" value="InterPro"/>
</dbReference>
<keyword evidence="1 4" id="KW-0349">Heme</keyword>
<dbReference type="PROSITE" id="PS51007">
    <property type="entry name" value="CYTC"/>
    <property type="match status" value="1"/>
</dbReference>
<proteinExistence type="predicted"/>
<comment type="caution">
    <text evidence="6">The sequence shown here is derived from an EMBL/GenBank/DDBJ whole genome shotgun (WGS) entry which is preliminary data.</text>
</comment>
<evidence type="ECO:0000256" key="4">
    <source>
        <dbReference type="PROSITE-ProRule" id="PRU00433"/>
    </source>
</evidence>
<dbReference type="Pfam" id="PF21342">
    <property type="entry name" value="SoxA-TsdA_cyt-c"/>
    <property type="match status" value="1"/>
</dbReference>
<dbReference type="InterPro" id="IPR051459">
    <property type="entry name" value="Cytochrome_c-type_DH"/>
</dbReference>
<gene>
    <name evidence="6" type="ORF">EGT74_12095</name>
</gene>
<dbReference type="RefSeq" id="WP_123846720.1">
    <property type="nucleotide sequence ID" value="NZ_RPDH01000001.1"/>
</dbReference>
<keyword evidence="2 4" id="KW-0479">Metal-binding</keyword>
<reference evidence="6 7" key="1">
    <citation type="submission" date="2018-11" db="EMBL/GenBank/DDBJ databases">
        <title>Chitinophaga lutea sp.nov., isolate from arsenic contaminated soil.</title>
        <authorList>
            <person name="Zong Y."/>
        </authorList>
    </citation>
    <scope>NUCLEOTIDE SEQUENCE [LARGE SCALE GENOMIC DNA]</scope>
    <source>
        <strain evidence="6 7">ZY74</strain>
    </source>
</reference>
<dbReference type="Proteomes" id="UP000278351">
    <property type="component" value="Unassembled WGS sequence"/>
</dbReference>
<evidence type="ECO:0000313" key="6">
    <source>
        <dbReference type="EMBL" id="RPE14208.1"/>
    </source>
</evidence>
<dbReference type="Gene3D" id="1.10.760.10">
    <property type="entry name" value="Cytochrome c-like domain"/>
    <property type="match status" value="2"/>
</dbReference>
<accession>A0A3N4Q1T7</accession>
<dbReference type="InterPro" id="IPR009056">
    <property type="entry name" value="Cyt_c-like_dom"/>
</dbReference>
<dbReference type="OrthoDB" id="9779283at2"/>
<dbReference type="GO" id="GO:0046872">
    <property type="term" value="F:metal ion binding"/>
    <property type="evidence" value="ECO:0007669"/>
    <property type="project" value="UniProtKB-KW"/>
</dbReference>
<dbReference type="Pfam" id="PF00034">
    <property type="entry name" value="Cytochrom_C"/>
    <property type="match status" value="1"/>
</dbReference>